<dbReference type="RefSeq" id="WP_164450868.1">
    <property type="nucleotide sequence ID" value="NZ_JAAIJQ010000005.1"/>
</dbReference>
<feature type="chain" id="PRO_5026954917" evidence="1">
    <location>
        <begin position="18"/>
        <end position="531"/>
    </location>
</feature>
<evidence type="ECO:0000313" key="3">
    <source>
        <dbReference type="Proteomes" id="UP000483379"/>
    </source>
</evidence>
<comment type="caution">
    <text evidence="2">The sequence shown here is derived from an EMBL/GenBank/DDBJ whole genome shotgun (WGS) entry which is preliminary data.</text>
</comment>
<dbReference type="Proteomes" id="UP000483379">
    <property type="component" value="Unassembled WGS sequence"/>
</dbReference>
<dbReference type="AlphaFoldDB" id="A0A6M0JTM5"/>
<proteinExistence type="predicted"/>
<name>A0A6M0JTM5_9GAMM</name>
<evidence type="ECO:0000313" key="2">
    <source>
        <dbReference type="EMBL" id="NEV60822.1"/>
    </source>
</evidence>
<organism evidence="2 3">
    <name type="scientific">Thiorhodococcus minor</name>
    <dbReference type="NCBI Taxonomy" id="57489"/>
    <lineage>
        <taxon>Bacteria</taxon>
        <taxon>Pseudomonadati</taxon>
        <taxon>Pseudomonadota</taxon>
        <taxon>Gammaproteobacteria</taxon>
        <taxon>Chromatiales</taxon>
        <taxon>Chromatiaceae</taxon>
        <taxon>Thiorhodococcus</taxon>
    </lineage>
</organism>
<protein>
    <submittedName>
        <fullName evidence="2">Uncharacterized protein</fullName>
    </submittedName>
</protein>
<sequence length="531" mass="57396">MLLTSCLLGSLSAAAWSADPGFLTTHFSGSANCAFCHNGLTDSQGKDVSIERDWSGTLMANASRDPFWKAKVATELARNPHLADVINKKCTLCHGPMGNYEAEYDRAAILALEPGGLLDPTNPYHDPTMDGVSCTLCHQIQDDPTLGTLDGFSGHYSINPFKDAYGQYQSPRINPMLRNSGYTPVASTHISDSAVCSTCHNLYTPFVDAQGVVQPTEFPEQMVYTEWENSDYAAGATAQSCQDCHMPKTNGVKIANRPRNLPRRNNFSQHHLVGANAVILNLIDENAAELGVLSTTIPTSVARSRAMLESAAAIDVVSTSLLNETLSIDLRLRNLSGHKVPTSYPSRRAILHVTVRDAQGQIVFESGRVNADGSVVGVDADTNIATFEPHYDLITSEDQVQVYESIMGNTDDEVTYTLLRGSQYLKDNRLTPAGFDKAVVASDIGVFGNAASDGNFNRGEDLITYQVSGVEPGSYQVSVELVYQPIQFAFLLDLLQDVGLPEVADFQRMYDATASRSDVMATAATTVTVGG</sequence>
<reference evidence="2 3" key="1">
    <citation type="submission" date="2020-02" db="EMBL/GenBank/DDBJ databases">
        <title>Genome sequences of Thiorhodococcus mannitoliphagus and Thiorhodococcus minor, purple sulfur photosynthetic bacteria in the gammaproteobacterial family, Chromatiaceae.</title>
        <authorList>
            <person name="Aviles F.A."/>
            <person name="Meyer T.E."/>
            <person name="Kyndt J.A."/>
        </authorList>
    </citation>
    <scope>NUCLEOTIDE SEQUENCE [LARGE SCALE GENOMIC DNA]</scope>
    <source>
        <strain evidence="2 3">DSM 11518</strain>
    </source>
</reference>
<keyword evidence="3" id="KW-1185">Reference proteome</keyword>
<accession>A0A6M0JTM5</accession>
<dbReference type="InterPro" id="IPR036280">
    <property type="entry name" value="Multihaem_cyt_sf"/>
</dbReference>
<dbReference type="EMBL" id="JAAIJQ010000005">
    <property type="protein sequence ID" value="NEV60822.1"/>
    <property type="molecule type" value="Genomic_DNA"/>
</dbReference>
<keyword evidence="1" id="KW-0732">Signal</keyword>
<evidence type="ECO:0000256" key="1">
    <source>
        <dbReference type="SAM" id="SignalP"/>
    </source>
</evidence>
<dbReference type="Gene3D" id="1.10.1130.10">
    <property type="entry name" value="Flavocytochrome C3, Chain A"/>
    <property type="match status" value="1"/>
</dbReference>
<dbReference type="SUPFAM" id="SSF48695">
    <property type="entry name" value="Multiheme cytochromes"/>
    <property type="match status" value="1"/>
</dbReference>
<gene>
    <name evidence="2" type="ORF">G3446_02745</name>
</gene>
<feature type="signal peptide" evidence="1">
    <location>
        <begin position="1"/>
        <end position="17"/>
    </location>
</feature>